<dbReference type="STRING" id="112413.SAMN05421854_108349"/>
<protein>
    <submittedName>
        <fullName evidence="1">Uncharacterized protein</fullName>
    </submittedName>
</protein>
<proteinExistence type="predicted"/>
<dbReference type="Proteomes" id="UP000199137">
    <property type="component" value="Unassembled WGS sequence"/>
</dbReference>
<evidence type="ECO:0000313" key="1">
    <source>
        <dbReference type="EMBL" id="SFQ06777.1"/>
    </source>
</evidence>
<accession>A0A1I5VHF7</accession>
<name>A0A1I5VHF7_9PSEU</name>
<dbReference type="AlphaFoldDB" id="A0A1I5VHF7"/>
<gene>
    <name evidence="1" type="ORF">SAMN05421854_108349</name>
</gene>
<dbReference type="RefSeq" id="WP_093575295.1">
    <property type="nucleotide sequence ID" value="NZ_FOWC01000008.1"/>
</dbReference>
<sequence>MKGTEPVFDTALVTSRGGIARCSFAAVFEAEEMEALLNAPRASRRKARGTTVIGIIRREVLDHTDLAQLRRCNHCQRPRENGRVF</sequence>
<evidence type="ECO:0000313" key="2">
    <source>
        <dbReference type="Proteomes" id="UP000199137"/>
    </source>
</evidence>
<dbReference type="EMBL" id="FOWC01000008">
    <property type="protein sequence ID" value="SFQ06777.1"/>
    <property type="molecule type" value="Genomic_DNA"/>
</dbReference>
<organism evidence="1 2">
    <name type="scientific">Amycolatopsis rubida</name>
    <dbReference type="NCBI Taxonomy" id="112413"/>
    <lineage>
        <taxon>Bacteria</taxon>
        <taxon>Bacillati</taxon>
        <taxon>Actinomycetota</taxon>
        <taxon>Actinomycetes</taxon>
        <taxon>Pseudonocardiales</taxon>
        <taxon>Pseudonocardiaceae</taxon>
        <taxon>Amycolatopsis</taxon>
    </lineage>
</organism>
<reference evidence="1 2" key="1">
    <citation type="submission" date="2016-10" db="EMBL/GenBank/DDBJ databases">
        <authorList>
            <person name="de Groot N.N."/>
        </authorList>
    </citation>
    <scope>NUCLEOTIDE SEQUENCE [LARGE SCALE GENOMIC DNA]</scope>
    <source>
        <strain evidence="1 2">DSM 44637</strain>
    </source>
</reference>